<name>A0ABV0Q1F7_9TELE</name>
<feature type="non-terminal residue" evidence="2">
    <location>
        <position position="1"/>
    </location>
</feature>
<dbReference type="InterPro" id="IPR013787">
    <property type="entry name" value="S100_Ca-bd_sub"/>
</dbReference>
<dbReference type="Proteomes" id="UP001476798">
    <property type="component" value="Unassembled WGS sequence"/>
</dbReference>
<accession>A0ABV0Q1F7</accession>
<sequence length="84" mass="9558">ESSLILTLVPLFQYSDLELAINTLVTEFHKAADDAPTMNTSQFQTFVSKQMPLIGKVLMTSRRVLQSRQALLYRPHHPDLLFLA</sequence>
<feature type="domain" description="S100/CaBP-9k-type calcium binding subdomain" evidence="1">
    <location>
        <begin position="17"/>
        <end position="56"/>
    </location>
</feature>
<proteinExistence type="predicted"/>
<evidence type="ECO:0000313" key="3">
    <source>
        <dbReference type="Proteomes" id="UP001476798"/>
    </source>
</evidence>
<reference evidence="2 3" key="1">
    <citation type="submission" date="2021-06" db="EMBL/GenBank/DDBJ databases">
        <authorList>
            <person name="Palmer J.M."/>
        </authorList>
    </citation>
    <scope>NUCLEOTIDE SEQUENCE [LARGE SCALE GENOMIC DNA]</scope>
    <source>
        <strain evidence="2 3">GA_2019</strain>
        <tissue evidence="2">Muscle</tissue>
    </source>
</reference>
<organism evidence="2 3">
    <name type="scientific">Goodea atripinnis</name>
    <dbReference type="NCBI Taxonomy" id="208336"/>
    <lineage>
        <taxon>Eukaryota</taxon>
        <taxon>Metazoa</taxon>
        <taxon>Chordata</taxon>
        <taxon>Craniata</taxon>
        <taxon>Vertebrata</taxon>
        <taxon>Euteleostomi</taxon>
        <taxon>Actinopterygii</taxon>
        <taxon>Neopterygii</taxon>
        <taxon>Teleostei</taxon>
        <taxon>Neoteleostei</taxon>
        <taxon>Acanthomorphata</taxon>
        <taxon>Ovalentaria</taxon>
        <taxon>Atherinomorphae</taxon>
        <taxon>Cyprinodontiformes</taxon>
        <taxon>Goodeidae</taxon>
        <taxon>Goodea</taxon>
    </lineage>
</organism>
<comment type="caution">
    <text evidence="2">The sequence shown here is derived from an EMBL/GenBank/DDBJ whole genome shotgun (WGS) entry which is preliminary data.</text>
</comment>
<evidence type="ECO:0000259" key="1">
    <source>
        <dbReference type="SMART" id="SM01394"/>
    </source>
</evidence>
<dbReference type="Gene3D" id="1.10.238.10">
    <property type="entry name" value="EF-hand"/>
    <property type="match status" value="1"/>
</dbReference>
<dbReference type="EMBL" id="JAHRIO010093481">
    <property type="protein sequence ID" value="MEQ2189633.1"/>
    <property type="molecule type" value="Genomic_DNA"/>
</dbReference>
<evidence type="ECO:0000313" key="2">
    <source>
        <dbReference type="EMBL" id="MEQ2189633.1"/>
    </source>
</evidence>
<gene>
    <name evidence="2" type="ORF">GOODEAATRI_027207</name>
</gene>
<dbReference type="SMART" id="SM01394">
    <property type="entry name" value="S_100"/>
    <property type="match status" value="1"/>
</dbReference>
<protein>
    <recommendedName>
        <fullName evidence="1">S100/CaBP-9k-type calcium binding subdomain domain-containing protein</fullName>
    </recommendedName>
</protein>
<keyword evidence="3" id="KW-1185">Reference proteome</keyword>